<proteinExistence type="predicted"/>
<evidence type="ECO:0000313" key="1">
    <source>
        <dbReference type="EMBL" id="RRT72486.1"/>
    </source>
</evidence>
<dbReference type="EMBL" id="AMZH03003391">
    <property type="protein sequence ID" value="RRT72486.1"/>
    <property type="molecule type" value="Genomic_DNA"/>
</dbReference>
<evidence type="ECO:0000313" key="2">
    <source>
        <dbReference type="Proteomes" id="UP000287651"/>
    </source>
</evidence>
<organism evidence="1 2">
    <name type="scientific">Ensete ventricosum</name>
    <name type="common">Abyssinian banana</name>
    <name type="synonym">Musa ensete</name>
    <dbReference type="NCBI Taxonomy" id="4639"/>
    <lineage>
        <taxon>Eukaryota</taxon>
        <taxon>Viridiplantae</taxon>
        <taxon>Streptophyta</taxon>
        <taxon>Embryophyta</taxon>
        <taxon>Tracheophyta</taxon>
        <taxon>Spermatophyta</taxon>
        <taxon>Magnoliopsida</taxon>
        <taxon>Liliopsida</taxon>
        <taxon>Zingiberales</taxon>
        <taxon>Musaceae</taxon>
        <taxon>Ensete</taxon>
    </lineage>
</organism>
<gene>
    <name evidence="1" type="ORF">B296_00010105</name>
</gene>
<sequence>MLRRVGAAIICFECRELKVRYDWLVLDIRDERRSTLGACCSVAFPRGPEGSSGGSRGTSLSSHYRTGGYPCEGEAFYCTVREPIRKYDFMPIDVLIGSQDLVQWDCRLVVQSRTGSTTLRQASLEIVEVAVDMVLRST</sequence>
<dbReference type="Proteomes" id="UP000287651">
    <property type="component" value="Unassembled WGS sequence"/>
</dbReference>
<reference evidence="1 2" key="1">
    <citation type="journal article" date="2014" name="Agronomy (Basel)">
        <title>A Draft Genome Sequence for Ensete ventricosum, the Drought-Tolerant Tree Against Hunger.</title>
        <authorList>
            <person name="Harrison J."/>
            <person name="Moore K.A."/>
            <person name="Paszkiewicz K."/>
            <person name="Jones T."/>
            <person name="Grant M."/>
            <person name="Ambacheew D."/>
            <person name="Muzemil S."/>
            <person name="Studholme D.J."/>
        </authorList>
    </citation>
    <scope>NUCLEOTIDE SEQUENCE [LARGE SCALE GENOMIC DNA]</scope>
</reference>
<name>A0A427A897_ENSVE</name>
<comment type="caution">
    <text evidence="1">The sequence shown here is derived from an EMBL/GenBank/DDBJ whole genome shotgun (WGS) entry which is preliminary data.</text>
</comment>
<dbReference type="AlphaFoldDB" id="A0A427A897"/>
<protein>
    <submittedName>
        <fullName evidence="1">Uncharacterized protein</fullName>
    </submittedName>
</protein>
<accession>A0A427A897</accession>